<evidence type="ECO:0008006" key="5">
    <source>
        <dbReference type="Google" id="ProtNLM"/>
    </source>
</evidence>
<dbReference type="Gene3D" id="6.10.30.10">
    <property type="match status" value="1"/>
</dbReference>
<feature type="domain" description="ChsH2 C-terminal OB-fold" evidence="1">
    <location>
        <begin position="61"/>
        <end position="120"/>
    </location>
</feature>
<evidence type="ECO:0000259" key="1">
    <source>
        <dbReference type="Pfam" id="PF01796"/>
    </source>
</evidence>
<dbReference type="InterPro" id="IPR052513">
    <property type="entry name" value="Thioester_dehydratase-like"/>
</dbReference>
<sequence length="134" mass="14755">MNTSIMEQHPFSSPHVNPETAPFWQAASEGKLLLKRCDSCGKPHWYPRAHCPFCGSAVTKWEQVSGHGTVYSFSVTSRPDPVPYAIAYVTLDEGVTVMTRIVDCDFEDIRIGARVAVVFKETQDGPPVPAFALA</sequence>
<dbReference type="RefSeq" id="WP_072465582.1">
    <property type="nucleotide sequence ID" value="NZ_CADFDQ010000040.1"/>
</dbReference>
<evidence type="ECO:0000313" key="3">
    <source>
        <dbReference type="EMBL" id="MDR8757500.1"/>
    </source>
</evidence>
<name>A0ABU2EC93_9BURK</name>
<comment type="caution">
    <text evidence="3">The sequence shown here is derived from an EMBL/GenBank/DDBJ whole genome shotgun (WGS) entry which is preliminary data.</text>
</comment>
<feature type="domain" description="ChsH2 rubredoxin-like zinc ribbon" evidence="2">
    <location>
        <begin position="24"/>
        <end position="57"/>
    </location>
</feature>
<dbReference type="InterPro" id="IPR022002">
    <property type="entry name" value="ChsH2_Znr"/>
</dbReference>
<evidence type="ECO:0000313" key="4">
    <source>
        <dbReference type="Proteomes" id="UP001248067"/>
    </source>
</evidence>
<dbReference type="EMBL" id="VJSY01000063">
    <property type="protein sequence ID" value="MDR8757500.1"/>
    <property type="molecule type" value="Genomic_DNA"/>
</dbReference>
<dbReference type="Pfam" id="PF01796">
    <property type="entry name" value="OB_ChsH2_C"/>
    <property type="match status" value="1"/>
</dbReference>
<dbReference type="PANTHER" id="PTHR34075">
    <property type="entry name" value="BLR3430 PROTEIN"/>
    <property type="match status" value="1"/>
</dbReference>
<dbReference type="InterPro" id="IPR002878">
    <property type="entry name" value="ChsH2_C"/>
</dbReference>
<dbReference type="Pfam" id="PF12172">
    <property type="entry name" value="zf-ChsH2"/>
    <property type="match status" value="1"/>
</dbReference>
<proteinExistence type="predicted"/>
<dbReference type="SUPFAM" id="SSF50249">
    <property type="entry name" value="Nucleic acid-binding proteins"/>
    <property type="match status" value="1"/>
</dbReference>
<dbReference type="Proteomes" id="UP001248067">
    <property type="component" value="Unassembled WGS sequence"/>
</dbReference>
<evidence type="ECO:0000259" key="2">
    <source>
        <dbReference type="Pfam" id="PF12172"/>
    </source>
</evidence>
<reference evidence="3 4" key="1">
    <citation type="submission" date="2019-06" db="EMBL/GenBank/DDBJ databases">
        <title>Evolution of Burkholderia multivorans in the lungs of Cystic Fibrosis patients.</title>
        <authorList>
            <person name="Moreira L.M."/>
        </authorList>
    </citation>
    <scope>NUCLEOTIDE SEQUENCE [LARGE SCALE GENOMIC DNA]</scope>
    <source>
        <strain evidence="3 4">VC13239</strain>
    </source>
</reference>
<organism evidence="3 4">
    <name type="scientific">Burkholderia pseudomultivorans</name>
    <dbReference type="NCBI Taxonomy" id="1207504"/>
    <lineage>
        <taxon>Bacteria</taxon>
        <taxon>Pseudomonadati</taxon>
        <taxon>Pseudomonadota</taxon>
        <taxon>Betaproteobacteria</taxon>
        <taxon>Burkholderiales</taxon>
        <taxon>Burkholderiaceae</taxon>
        <taxon>Burkholderia</taxon>
        <taxon>Burkholderia cepacia complex</taxon>
    </lineage>
</organism>
<gene>
    <name evidence="3" type="ORF">FEQ00_05954</name>
</gene>
<dbReference type="PANTHER" id="PTHR34075:SF5">
    <property type="entry name" value="BLR3430 PROTEIN"/>
    <property type="match status" value="1"/>
</dbReference>
<dbReference type="InterPro" id="IPR012340">
    <property type="entry name" value="NA-bd_OB-fold"/>
</dbReference>
<accession>A0ABU2EC93</accession>
<protein>
    <recommendedName>
        <fullName evidence="5">DNA-binding protein</fullName>
    </recommendedName>
</protein>
<keyword evidence="4" id="KW-1185">Reference proteome</keyword>